<evidence type="ECO:0008006" key="3">
    <source>
        <dbReference type="Google" id="ProtNLM"/>
    </source>
</evidence>
<dbReference type="Proteomes" id="UP000222862">
    <property type="component" value="Unassembled WGS sequence"/>
</dbReference>
<comment type="caution">
    <text evidence="1">The sequence shown here is derived from an EMBL/GenBank/DDBJ whole genome shotgun (WGS) entry which is preliminary data.</text>
</comment>
<dbReference type="InterPro" id="IPR025335">
    <property type="entry name" value="DUF4241"/>
</dbReference>
<accession>A0A2B7YFH0</accession>
<sequence>MDIGPCSIPTGEFLVSDPLVYLLDRSNEPYIQKIPTGEFKTEVYVVKASDGDCDRYAAVRLKFNTNKIAYYEEAMLGDEELDDIQEGDFFGFNVDAGLACICDKKLHSLYCDFNEKWIKENPDGNTYDDYFAKLFKKSYEDNPKYQRKDGDWINWTIPGTDYHLPIFQSGFGDGGYPVYLAYDKDGNVCQLIIEFIDIELAYFETDEEDEE</sequence>
<reference evidence="1 2" key="1">
    <citation type="submission" date="2017-06" db="EMBL/GenBank/DDBJ databases">
        <title>Genome sequencing of Fusobacterium nucleatum subsp. polymorphum KCOM 1232 (=ChDC F37).</title>
        <authorList>
            <person name="Kook J.-K."/>
            <person name="Park S.-N."/>
            <person name="Lim Y.K."/>
            <person name="Roh H."/>
        </authorList>
    </citation>
    <scope>NUCLEOTIDE SEQUENCE [LARGE SCALE GENOMIC DNA]</scope>
    <source>
        <strain evidence="2">KCOM 1232 ( ChDC F37)</strain>
    </source>
</reference>
<gene>
    <name evidence="1" type="ORF">RN96_01430</name>
</gene>
<dbReference type="AlphaFoldDB" id="A0A2B7YFH0"/>
<proteinExistence type="predicted"/>
<protein>
    <recommendedName>
        <fullName evidence="3">DUF4241 domain-containing protein</fullName>
    </recommendedName>
</protein>
<dbReference type="EMBL" id="NJGI01000001">
    <property type="protein sequence ID" value="PGH22824.1"/>
    <property type="molecule type" value="Genomic_DNA"/>
</dbReference>
<dbReference type="Pfam" id="PF14025">
    <property type="entry name" value="DUF4241"/>
    <property type="match status" value="1"/>
</dbReference>
<evidence type="ECO:0000313" key="1">
    <source>
        <dbReference type="EMBL" id="PGH22824.1"/>
    </source>
</evidence>
<evidence type="ECO:0000313" key="2">
    <source>
        <dbReference type="Proteomes" id="UP000222862"/>
    </source>
</evidence>
<dbReference type="STRING" id="76857.RO02_02525"/>
<organism evidence="1 2">
    <name type="scientific">Fusobacterium nucleatum subsp. polymorphum</name>
    <name type="common">Fusobacterium polymorphum</name>
    <dbReference type="NCBI Taxonomy" id="76857"/>
    <lineage>
        <taxon>Bacteria</taxon>
        <taxon>Fusobacteriati</taxon>
        <taxon>Fusobacteriota</taxon>
        <taxon>Fusobacteriia</taxon>
        <taxon>Fusobacteriales</taxon>
        <taxon>Fusobacteriaceae</taxon>
        <taxon>Fusobacterium</taxon>
    </lineage>
</organism>
<name>A0A2B7YFH0_FUSNP</name>